<accession>A0A0C2IXL2</accession>
<name>A0A0C2IXL2_THEKT</name>
<reference evidence="1 2" key="1">
    <citation type="journal article" date="2014" name="Genome Biol. Evol.">
        <title>The genome of the myxosporean Thelohanellus kitauei shows adaptations to nutrient acquisition within its fish host.</title>
        <authorList>
            <person name="Yang Y."/>
            <person name="Xiong J."/>
            <person name="Zhou Z."/>
            <person name="Huo F."/>
            <person name="Miao W."/>
            <person name="Ran C."/>
            <person name="Liu Y."/>
            <person name="Zhang J."/>
            <person name="Feng J."/>
            <person name="Wang M."/>
            <person name="Wang M."/>
            <person name="Wang L."/>
            <person name="Yao B."/>
        </authorList>
    </citation>
    <scope>NUCLEOTIDE SEQUENCE [LARGE SCALE GENOMIC DNA]</scope>
    <source>
        <strain evidence="1">Wuqing</strain>
    </source>
</reference>
<dbReference type="InterPro" id="IPR036397">
    <property type="entry name" value="RNaseH_sf"/>
</dbReference>
<protein>
    <recommendedName>
        <fullName evidence="3">Tc1-like transposase DDE domain-containing protein</fullName>
    </recommendedName>
</protein>
<dbReference type="Proteomes" id="UP000031668">
    <property type="component" value="Unassembled WGS sequence"/>
</dbReference>
<dbReference type="Gene3D" id="3.30.420.10">
    <property type="entry name" value="Ribonuclease H-like superfamily/Ribonuclease H"/>
    <property type="match status" value="1"/>
</dbReference>
<evidence type="ECO:0000313" key="1">
    <source>
        <dbReference type="EMBL" id="KII61597.1"/>
    </source>
</evidence>
<comment type="caution">
    <text evidence="1">The sequence shown here is derived from an EMBL/GenBank/DDBJ whole genome shotgun (WGS) entry which is preliminary data.</text>
</comment>
<proteinExistence type="predicted"/>
<evidence type="ECO:0000313" key="2">
    <source>
        <dbReference type="Proteomes" id="UP000031668"/>
    </source>
</evidence>
<evidence type="ECO:0008006" key="3">
    <source>
        <dbReference type="Google" id="ProtNLM"/>
    </source>
</evidence>
<sequence>MRRAISRLNKYHKLTFLVISNNQLASMNCLSLFYLIDEKFFSLMTDENLSNRDRMMMTKTDKVRNAITAFGYSSIFLPPYSPFLNQSENLFSKWMLVIRRGNSGNAELLEPISRVSISITSSDCMAFNKKWSHIYHNASQKYLLKLSLHFKFYVLRTS</sequence>
<organism evidence="1 2">
    <name type="scientific">Thelohanellus kitauei</name>
    <name type="common">Myxosporean</name>
    <dbReference type="NCBI Taxonomy" id="669202"/>
    <lineage>
        <taxon>Eukaryota</taxon>
        <taxon>Metazoa</taxon>
        <taxon>Cnidaria</taxon>
        <taxon>Myxozoa</taxon>
        <taxon>Myxosporea</taxon>
        <taxon>Bivalvulida</taxon>
        <taxon>Platysporina</taxon>
        <taxon>Myxobolidae</taxon>
        <taxon>Thelohanellus</taxon>
    </lineage>
</organism>
<keyword evidence="2" id="KW-1185">Reference proteome</keyword>
<dbReference type="EMBL" id="JWZT01005319">
    <property type="protein sequence ID" value="KII61597.1"/>
    <property type="molecule type" value="Genomic_DNA"/>
</dbReference>
<dbReference type="AlphaFoldDB" id="A0A0C2IXL2"/>
<dbReference type="GO" id="GO:0003676">
    <property type="term" value="F:nucleic acid binding"/>
    <property type="evidence" value="ECO:0007669"/>
    <property type="project" value="InterPro"/>
</dbReference>
<gene>
    <name evidence="1" type="ORF">RF11_07519</name>
</gene>